<reference evidence="6 7" key="1">
    <citation type="journal article" date="2016" name="Nat. Commun.">
        <title>Ectomycorrhizal ecology is imprinted in the genome of the dominant symbiotic fungus Cenococcum geophilum.</title>
        <authorList>
            <consortium name="DOE Joint Genome Institute"/>
            <person name="Peter M."/>
            <person name="Kohler A."/>
            <person name="Ohm R.A."/>
            <person name="Kuo A."/>
            <person name="Krutzmann J."/>
            <person name="Morin E."/>
            <person name="Arend M."/>
            <person name="Barry K.W."/>
            <person name="Binder M."/>
            <person name="Choi C."/>
            <person name="Clum A."/>
            <person name="Copeland A."/>
            <person name="Grisel N."/>
            <person name="Haridas S."/>
            <person name="Kipfer T."/>
            <person name="LaButti K."/>
            <person name="Lindquist E."/>
            <person name="Lipzen A."/>
            <person name="Maire R."/>
            <person name="Meier B."/>
            <person name="Mihaltcheva S."/>
            <person name="Molinier V."/>
            <person name="Murat C."/>
            <person name="Poggeler S."/>
            <person name="Quandt C.A."/>
            <person name="Sperisen C."/>
            <person name="Tritt A."/>
            <person name="Tisserant E."/>
            <person name="Crous P.W."/>
            <person name="Henrissat B."/>
            <person name="Nehls U."/>
            <person name="Egli S."/>
            <person name="Spatafora J.W."/>
            <person name="Grigoriev I.V."/>
            <person name="Martin F.M."/>
        </authorList>
    </citation>
    <scope>NUCLEOTIDE SEQUENCE [LARGE SCALE GENOMIC DNA]</scope>
    <source>
        <strain evidence="6 7">CBS 207.34</strain>
    </source>
</reference>
<comment type="subcellular location">
    <subcellularLocation>
        <location evidence="1">Membrane</location>
        <topology evidence="1">Multi-pass membrane protein</topology>
    </subcellularLocation>
</comment>
<keyword evidence="3 5" id="KW-1133">Transmembrane helix</keyword>
<dbReference type="OrthoDB" id="6612291at2759"/>
<feature type="transmembrane region" description="Helical" evidence="5">
    <location>
        <begin position="124"/>
        <end position="149"/>
    </location>
</feature>
<evidence type="ECO:0000313" key="6">
    <source>
        <dbReference type="EMBL" id="OCL01638.1"/>
    </source>
</evidence>
<dbReference type="GO" id="GO:0005351">
    <property type="term" value="F:carbohydrate:proton symporter activity"/>
    <property type="evidence" value="ECO:0007669"/>
    <property type="project" value="TreeGrafter"/>
</dbReference>
<keyword evidence="2 5" id="KW-0812">Transmembrane</keyword>
<feature type="transmembrane region" description="Helical" evidence="5">
    <location>
        <begin position="161"/>
        <end position="182"/>
    </location>
</feature>
<dbReference type="InterPro" id="IPR005828">
    <property type="entry name" value="MFS_sugar_transport-like"/>
</dbReference>
<proteinExistence type="predicted"/>
<organism evidence="6 7">
    <name type="scientific">Glonium stellatum</name>
    <dbReference type="NCBI Taxonomy" id="574774"/>
    <lineage>
        <taxon>Eukaryota</taxon>
        <taxon>Fungi</taxon>
        <taxon>Dikarya</taxon>
        <taxon>Ascomycota</taxon>
        <taxon>Pezizomycotina</taxon>
        <taxon>Dothideomycetes</taxon>
        <taxon>Pleosporomycetidae</taxon>
        <taxon>Gloniales</taxon>
        <taxon>Gloniaceae</taxon>
        <taxon>Glonium</taxon>
    </lineage>
</organism>
<evidence type="ECO:0000256" key="3">
    <source>
        <dbReference type="ARBA" id="ARBA00022989"/>
    </source>
</evidence>
<dbReference type="AlphaFoldDB" id="A0A8E2JLL3"/>
<dbReference type="InterPro" id="IPR050360">
    <property type="entry name" value="MFS_Sugar_Transporters"/>
</dbReference>
<protein>
    <submittedName>
        <fullName evidence="6">General substrate transporter</fullName>
    </submittedName>
</protein>
<evidence type="ECO:0000256" key="4">
    <source>
        <dbReference type="ARBA" id="ARBA00023136"/>
    </source>
</evidence>
<keyword evidence="7" id="KW-1185">Reference proteome</keyword>
<evidence type="ECO:0000256" key="2">
    <source>
        <dbReference type="ARBA" id="ARBA00022692"/>
    </source>
</evidence>
<dbReference type="GO" id="GO:0016020">
    <property type="term" value="C:membrane"/>
    <property type="evidence" value="ECO:0007669"/>
    <property type="project" value="UniProtKB-SubCell"/>
</dbReference>
<evidence type="ECO:0000313" key="7">
    <source>
        <dbReference type="Proteomes" id="UP000250140"/>
    </source>
</evidence>
<dbReference type="Pfam" id="PF00083">
    <property type="entry name" value="Sugar_tr"/>
    <property type="match status" value="1"/>
</dbReference>
<dbReference type="InterPro" id="IPR036259">
    <property type="entry name" value="MFS_trans_sf"/>
</dbReference>
<name>A0A8E2JLL3_9PEZI</name>
<accession>A0A8E2JLL3</accession>
<gene>
    <name evidence="6" type="ORF">AOQ84DRAFT_426861</name>
</gene>
<evidence type="ECO:0000256" key="1">
    <source>
        <dbReference type="ARBA" id="ARBA00004141"/>
    </source>
</evidence>
<dbReference type="PANTHER" id="PTHR48022">
    <property type="entry name" value="PLASTIDIC GLUCOSE TRANSPORTER 4"/>
    <property type="match status" value="1"/>
</dbReference>
<feature type="transmembrane region" description="Helical" evidence="5">
    <location>
        <begin position="189"/>
        <end position="213"/>
    </location>
</feature>
<dbReference type="PANTHER" id="PTHR48022:SF38">
    <property type="entry name" value="MAJOR FACILITATOR SUPERFAMILY (MFS) PROFILE DOMAIN-CONTAINING PROTEIN-RELATED"/>
    <property type="match status" value="1"/>
</dbReference>
<keyword evidence="4 5" id="KW-0472">Membrane</keyword>
<dbReference type="SUPFAM" id="SSF103473">
    <property type="entry name" value="MFS general substrate transporter"/>
    <property type="match status" value="1"/>
</dbReference>
<evidence type="ECO:0000256" key="5">
    <source>
        <dbReference type="SAM" id="Phobius"/>
    </source>
</evidence>
<sequence>MLTGLHGFFLVSGYNVSSWVGFGCFFSSNLTFGWGGPIAFTCIPPLVLLAGCIWIPESPRWLLTQGRVDEAWRILSRLHRDASDLNEIAAHEEFFQMRRQIEFEASNPSGYWDTLKNPQYRKRAFLACFIQFAANPTGALVINYYSVIIYENLGLTRFMPLLMYCIYTQISAFGNLFSLLTIDRTGRRFALLTGFIGCLVAVVLETAMVGRFVTTSTAPRRKERA</sequence>
<dbReference type="Gene3D" id="1.20.1250.20">
    <property type="entry name" value="MFS general substrate transporter like domains"/>
    <property type="match status" value="1"/>
</dbReference>
<feature type="transmembrane region" description="Helical" evidence="5">
    <location>
        <begin position="7"/>
        <end position="28"/>
    </location>
</feature>
<dbReference type="EMBL" id="KV751096">
    <property type="protein sequence ID" value="OCL01638.1"/>
    <property type="molecule type" value="Genomic_DNA"/>
</dbReference>
<feature type="transmembrane region" description="Helical" evidence="5">
    <location>
        <begin position="34"/>
        <end position="55"/>
    </location>
</feature>
<dbReference type="Proteomes" id="UP000250140">
    <property type="component" value="Unassembled WGS sequence"/>
</dbReference>